<dbReference type="STRING" id="139420.A0A371CPR0"/>
<dbReference type="EMBL" id="KZ857490">
    <property type="protein sequence ID" value="RDX42197.1"/>
    <property type="molecule type" value="Genomic_DNA"/>
</dbReference>
<reference evidence="2 3" key="1">
    <citation type="journal article" date="2018" name="Biotechnol. Biofuels">
        <title>Integrative visual omics of the white-rot fungus Polyporus brumalis exposes the biotechnological potential of its oxidative enzymes for delignifying raw plant biomass.</title>
        <authorList>
            <person name="Miyauchi S."/>
            <person name="Rancon A."/>
            <person name="Drula E."/>
            <person name="Hage H."/>
            <person name="Chaduli D."/>
            <person name="Favel A."/>
            <person name="Grisel S."/>
            <person name="Henrissat B."/>
            <person name="Herpoel-Gimbert I."/>
            <person name="Ruiz-Duenas F.J."/>
            <person name="Chevret D."/>
            <person name="Hainaut M."/>
            <person name="Lin J."/>
            <person name="Wang M."/>
            <person name="Pangilinan J."/>
            <person name="Lipzen A."/>
            <person name="Lesage-Meessen L."/>
            <person name="Navarro D."/>
            <person name="Riley R."/>
            <person name="Grigoriev I.V."/>
            <person name="Zhou S."/>
            <person name="Raouche S."/>
            <person name="Rosso M.N."/>
        </authorList>
    </citation>
    <scope>NUCLEOTIDE SEQUENCE [LARGE SCALE GENOMIC DNA]</scope>
    <source>
        <strain evidence="2 3">BRFM 1820</strain>
    </source>
</reference>
<evidence type="ECO:0000256" key="1">
    <source>
        <dbReference type="SAM" id="MobiDB-lite"/>
    </source>
</evidence>
<evidence type="ECO:0000313" key="2">
    <source>
        <dbReference type="EMBL" id="RDX42197.1"/>
    </source>
</evidence>
<organism evidence="2 3">
    <name type="scientific">Lentinus brumalis</name>
    <dbReference type="NCBI Taxonomy" id="2498619"/>
    <lineage>
        <taxon>Eukaryota</taxon>
        <taxon>Fungi</taxon>
        <taxon>Dikarya</taxon>
        <taxon>Basidiomycota</taxon>
        <taxon>Agaricomycotina</taxon>
        <taxon>Agaricomycetes</taxon>
        <taxon>Polyporales</taxon>
        <taxon>Polyporaceae</taxon>
        <taxon>Lentinus</taxon>
    </lineage>
</organism>
<proteinExistence type="predicted"/>
<protein>
    <submittedName>
        <fullName evidence="2">Uncharacterized protein</fullName>
    </submittedName>
</protein>
<dbReference type="OrthoDB" id="3260031at2759"/>
<accession>A0A371CPR0</accession>
<keyword evidence="3" id="KW-1185">Reference proteome</keyword>
<feature type="non-terminal residue" evidence="2">
    <location>
        <position position="261"/>
    </location>
</feature>
<sequence>MPLPNERGAPIWDEAGRETVQRFFDQYELLLRRNNVVDDRDKKRGTTIYVPLLVSRRWSSMPEFRDEHTTYERWRDTVVDYYVGADENHQYTMADYHELMARQYPKGFQNLADYSQFYVEYHPIASYLINQQPPELTQRDAAYNLLRLLNTSQRSAVDGRLAQKVPDKPRAVSYTLAQVHEAISYTIGDSVDFDANPAFERYGSLRPPLTGGHYAAPRAPEPFRGRNPTPRQEPLADDKTITIKTEDLQTLVQTAVQTAMR</sequence>
<dbReference type="Proteomes" id="UP000256964">
    <property type="component" value="Unassembled WGS sequence"/>
</dbReference>
<feature type="region of interest" description="Disordered" evidence="1">
    <location>
        <begin position="204"/>
        <end position="237"/>
    </location>
</feature>
<dbReference type="AlphaFoldDB" id="A0A371CPR0"/>
<name>A0A371CPR0_9APHY</name>
<evidence type="ECO:0000313" key="3">
    <source>
        <dbReference type="Proteomes" id="UP000256964"/>
    </source>
</evidence>
<gene>
    <name evidence="2" type="ORF">OH76DRAFT_1488842</name>
</gene>